<dbReference type="PROSITE" id="PS51257">
    <property type="entry name" value="PROKAR_LIPOPROTEIN"/>
    <property type="match status" value="1"/>
</dbReference>
<evidence type="ECO:0008006" key="3">
    <source>
        <dbReference type="Google" id="ProtNLM"/>
    </source>
</evidence>
<protein>
    <recommendedName>
        <fullName evidence="3">Lipoprotein</fullName>
    </recommendedName>
</protein>
<sequence length="113" mass="12160">MKKFAAMACIGISALLVGCDNSAPKCADQDTQDLVLEIARDELVKMYGNSAASTITMELDMIRTTDTNEKTGTHTCAAELVFKGPGGTEKGDITYTSENTDESDEFYVTVYGL</sequence>
<reference evidence="1" key="1">
    <citation type="submission" date="2021-11" db="EMBL/GenBank/DDBJ databases">
        <authorList>
            <person name="Rodrigo-Torres L."/>
            <person name="Arahal R. D."/>
            <person name="Lucena T."/>
        </authorList>
    </citation>
    <scope>NUCLEOTIDE SEQUENCE</scope>
    <source>
        <strain evidence="1">CECT 7929</strain>
    </source>
</reference>
<keyword evidence="2" id="KW-1185">Reference proteome</keyword>
<dbReference type="Proteomes" id="UP000838672">
    <property type="component" value="Unassembled WGS sequence"/>
</dbReference>
<name>A0ABM8ZQ04_9VIBR</name>
<comment type="caution">
    <text evidence="1">The sequence shown here is derived from an EMBL/GenBank/DDBJ whole genome shotgun (WGS) entry which is preliminary data.</text>
</comment>
<accession>A0ABM8ZQ04</accession>
<proteinExistence type="predicted"/>
<dbReference type="EMBL" id="CAKLDI010000001">
    <property type="protein sequence ID" value="CAH0532384.1"/>
    <property type="molecule type" value="Genomic_DNA"/>
</dbReference>
<evidence type="ECO:0000313" key="2">
    <source>
        <dbReference type="Proteomes" id="UP000838672"/>
    </source>
</evidence>
<evidence type="ECO:0000313" key="1">
    <source>
        <dbReference type="EMBL" id="CAH0532384.1"/>
    </source>
</evidence>
<dbReference type="RefSeq" id="WP_237464248.1">
    <property type="nucleotide sequence ID" value="NZ_CAKLDI010000001.1"/>
</dbReference>
<organism evidence="1 2">
    <name type="scientific">Vibrio stylophorae</name>
    <dbReference type="NCBI Taxonomy" id="659351"/>
    <lineage>
        <taxon>Bacteria</taxon>
        <taxon>Pseudomonadati</taxon>
        <taxon>Pseudomonadota</taxon>
        <taxon>Gammaproteobacteria</taxon>
        <taxon>Vibrionales</taxon>
        <taxon>Vibrionaceae</taxon>
        <taxon>Vibrio</taxon>
    </lineage>
</organism>
<gene>
    <name evidence="1" type="ORF">VST7929_00213</name>
</gene>